<accession>A0AAD6TUG8</accession>
<evidence type="ECO:0000313" key="2">
    <source>
        <dbReference type="EMBL" id="KAJ7077839.1"/>
    </source>
</evidence>
<keyword evidence="3" id="KW-1185">Reference proteome</keyword>
<evidence type="ECO:0000256" key="1">
    <source>
        <dbReference type="SAM" id="MobiDB-lite"/>
    </source>
</evidence>
<organism evidence="2 3">
    <name type="scientific">Mycena belliarum</name>
    <dbReference type="NCBI Taxonomy" id="1033014"/>
    <lineage>
        <taxon>Eukaryota</taxon>
        <taxon>Fungi</taxon>
        <taxon>Dikarya</taxon>
        <taxon>Basidiomycota</taxon>
        <taxon>Agaricomycotina</taxon>
        <taxon>Agaricomycetes</taxon>
        <taxon>Agaricomycetidae</taxon>
        <taxon>Agaricales</taxon>
        <taxon>Marasmiineae</taxon>
        <taxon>Mycenaceae</taxon>
        <taxon>Mycena</taxon>
    </lineage>
</organism>
<comment type="caution">
    <text evidence="2">The sequence shown here is derived from an EMBL/GenBank/DDBJ whole genome shotgun (WGS) entry which is preliminary data.</text>
</comment>
<dbReference type="AlphaFoldDB" id="A0AAD6TUG8"/>
<proteinExistence type="predicted"/>
<sequence length="263" mass="27495">MSVPDASSDDQEGKVESLEAVSDPDANVDNNVTPNDDESVHTEQDSGSPPSPPPPPTRPPTMMPLLTNLADLALHSPSSMIVGTPFSDANATRFEYPFPDKSSTSSSPELPMSTSPHHSPAFSNFSPSPSSSGIGSASQPQLVLNAPPLQHFPASFPPPADLPNYSPTHPKLRTVDPPVPPALVKRRLRWTLGLGSLSRRISMRTGSAPTGSVSPGTPDSEMGHRRAMSDELASGSKVTTSNPVGEAGPSAAKDATDDVGRHT</sequence>
<dbReference type="Proteomes" id="UP001222325">
    <property type="component" value="Unassembled WGS sequence"/>
</dbReference>
<evidence type="ECO:0000313" key="3">
    <source>
        <dbReference type="Proteomes" id="UP001222325"/>
    </source>
</evidence>
<feature type="region of interest" description="Disordered" evidence="1">
    <location>
        <begin position="201"/>
        <end position="263"/>
    </location>
</feature>
<reference evidence="2" key="1">
    <citation type="submission" date="2023-03" db="EMBL/GenBank/DDBJ databases">
        <title>Massive genome expansion in bonnet fungi (Mycena s.s.) driven by repeated elements and novel gene families across ecological guilds.</title>
        <authorList>
            <consortium name="Lawrence Berkeley National Laboratory"/>
            <person name="Harder C.B."/>
            <person name="Miyauchi S."/>
            <person name="Viragh M."/>
            <person name="Kuo A."/>
            <person name="Thoen E."/>
            <person name="Andreopoulos B."/>
            <person name="Lu D."/>
            <person name="Skrede I."/>
            <person name="Drula E."/>
            <person name="Henrissat B."/>
            <person name="Morin E."/>
            <person name="Kohler A."/>
            <person name="Barry K."/>
            <person name="LaButti K."/>
            <person name="Morin E."/>
            <person name="Salamov A."/>
            <person name="Lipzen A."/>
            <person name="Mereny Z."/>
            <person name="Hegedus B."/>
            <person name="Baldrian P."/>
            <person name="Stursova M."/>
            <person name="Weitz H."/>
            <person name="Taylor A."/>
            <person name="Grigoriev I.V."/>
            <person name="Nagy L.G."/>
            <person name="Martin F."/>
            <person name="Kauserud H."/>
        </authorList>
    </citation>
    <scope>NUCLEOTIDE SEQUENCE</scope>
    <source>
        <strain evidence="2">CBHHK173m</strain>
    </source>
</reference>
<feature type="compositionally biased region" description="Low complexity" evidence="1">
    <location>
        <begin position="97"/>
        <end position="141"/>
    </location>
</feature>
<dbReference type="EMBL" id="JARJCN010000070">
    <property type="protein sequence ID" value="KAJ7077839.1"/>
    <property type="molecule type" value="Genomic_DNA"/>
</dbReference>
<feature type="compositionally biased region" description="Pro residues" evidence="1">
    <location>
        <begin position="49"/>
        <end position="62"/>
    </location>
</feature>
<feature type="compositionally biased region" description="Basic and acidic residues" evidence="1">
    <location>
        <begin position="254"/>
        <end position="263"/>
    </location>
</feature>
<feature type="compositionally biased region" description="Polar residues" evidence="1">
    <location>
        <begin position="204"/>
        <end position="217"/>
    </location>
</feature>
<feature type="region of interest" description="Disordered" evidence="1">
    <location>
        <begin position="90"/>
        <end position="180"/>
    </location>
</feature>
<name>A0AAD6TUG8_9AGAR</name>
<gene>
    <name evidence="2" type="ORF">B0H15DRAFT_954841</name>
</gene>
<protein>
    <submittedName>
        <fullName evidence="2">Uncharacterized protein</fullName>
    </submittedName>
</protein>
<feature type="region of interest" description="Disordered" evidence="1">
    <location>
        <begin position="1"/>
        <end position="70"/>
    </location>
</feature>